<dbReference type="PANTHER" id="PTHR45919">
    <property type="entry name" value="GDP-MAN:MAN(3)GLCNAC(2)-PP-DOL ALPHA-1,2-MANNOSYLTRANSFERASE"/>
    <property type="match status" value="1"/>
</dbReference>
<evidence type="ECO:0000256" key="1">
    <source>
        <dbReference type="ARBA" id="ARBA00004389"/>
    </source>
</evidence>
<dbReference type="Gene3D" id="1.20.58.70">
    <property type="match status" value="1"/>
</dbReference>
<evidence type="ECO:0000256" key="19">
    <source>
        <dbReference type="SAM" id="Phobius"/>
    </source>
</evidence>
<dbReference type="SMART" id="SM00397">
    <property type="entry name" value="t_SNARE"/>
    <property type="match status" value="1"/>
</dbReference>
<dbReference type="FunFam" id="3.40.50.2000:FF:000168">
    <property type="entry name" value="Alpha-1,2-mannosyltransferase (Alg11), putative"/>
    <property type="match status" value="1"/>
</dbReference>
<dbReference type="InterPro" id="IPR000727">
    <property type="entry name" value="T_SNARE_dom"/>
</dbReference>
<proteinExistence type="inferred from homology"/>
<organism evidence="21 22">
    <name type="scientific">Verticillium longisporum</name>
    <name type="common">Verticillium dahliae var. longisporum</name>
    <dbReference type="NCBI Taxonomy" id="100787"/>
    <lineage>
        <taxon>Eukaryota</taxon>
        <taxon>Fungi</taxon>
        <taxon>Dikarya</taxon>
        <taxon>Ascomycota</taxon>
        <taxon>Pezizomycotina</taxon>
        <taxon>Sordariomycetes</taxon>
        <taxon>Hypocreomycetidae</taxon>
        <taxon>Glomerellales</taxon>
        <taxon>Plectosphaerellaceae</taxon>
        <taxon>Verticillium</taxon>
    </lineage>
</organism>
<evidence type="ECO:0000256" key="10">
    <source>
        <dbReference type="ARBA" id="ARBA00022824"/>
    </source>
</evidence>
<reference evidence="21 22" key="1">
    <citation type="submission" date="2015-05" db="EMBL/GenBank/DDBJ databases">
        <authorList>
            <person name="Wang D.B."/>
            <person name="Wang M."/>
        </authorList>
    </citation>
    <scope>NUCLEOTIDE SEQUENCE [LARGE SCALE GENOMIC DNA]</scope>
    <source>
        <strain evidence="21">VL1</strain>
    </source>
</reference>
<evidence type="ECO:0000256" key="18">
    <source>
        <dbReference type="SAM" id="MobiDB-lite"/>
    </source>
</evidence>
<dbReference type="SUPFAM" id="SSF47661">
    <property type="entry name" value="t-snare proteins"/>
    <property type="match status" value="1"/>
</dbReference>
<evidence type="ECO:0000256" key="7">
    <source>
        <dbReference type="ARBA" id="ARBA00022676"/>
    </source>
</evidence>
<dbReference type="PROSITE" id="PS50192">
    <property type="entry name" value="T_SNARE"/>
    <property type="match status" value="1"/>
</dbReference>
<dbReference type="CDD" id="cd03806">
    <property type="entry name" value="GT4_ALG11-like"/>
    <property type="match status" value="1"/>
</dbReference>
<dbReference type="SUPFAM" id="SSF53756">
    <property type="entry name" value="UDP-Glycosyltransferase/glycogen phosphorylase"/>
    <property type="match status" value="1"/>
</dbReference>
<dbReference type="GO" id="GO:0005484">
    <property type="term" value="F:SNAP receptor activity"/>
    <property type="evidence" value="ECO:0007669"/>
    <property type="project" value="InterPro"/>
</dbReference>
<dbReference type="GO" id="GO:0005789">
    <property type="term" value="C:endoplasmic reticulum membrane"/>
    <property type="evidence" value="ECO:0007669"/>
    <property type="project" value="UniProtKB-SubCell"/>
</dbReference>
<dbReference type="Proteomes" id="UP000044602">
    <property type="component" value="Unassembled WGS sequence"/>
</dbReference>
<keyword evidence="9 19" id="KW-0812">Transmembrane</keyword>
<evidence type="ECO:0000256" key="8">
    <source>
        <dbReference type="ARBA" id="ARBA00022679"/>
    </source>
</evidence>
<sequence>MSFDQLSSLESGSGRRGNYTDDPEFKQLQSELMNKLHSLRRHISKLSSDIDLLGTKRDTPRVRERVHELLEKSRELCKDIGQGVKKLQTWDDLTKQQKYDQSRVSTDFQNALQEFQDVQRRALEKERASVTAARAAHDDNADGSGAPQEGQLEQQQQQELVRLASQDEVDFQEALIIEREDEIRNIEQGVGDLNVLFRQVAQIVGEQGEQLTSIEDNIVNVRDDTHGAQVELAQASRHQKAARNKGCLESTKAPTPPTAVPAMADTSEAGHSASPDTSTSGHSTVLWAVTVVAALPILALFVIPLLARGLGAIAGSYLRTKTEGRRAQLIKAMAAEENTYKEKGITTPKGIINIDKVEDWSGIVGFFHPFCNAGGGGERVLWSAVRATQQKWPKALCVVYTTDQKVNKTEMVTLAKRRFNIDIHPPSLVLMYLSTKHLVLASTWTHFTLLGQSLGSMVMAWDAFQLLVPDVLVDTMGYAFVLGLSKLLFPTIPTGAYVHYPTISTDMLESLDPKSANGSQGINAGKGVGLRGQAKRAYWKFFAELYSRVGSTIDVVMTNSTWTQGHIAALWGPHRSVKSDPIAVVYPPCPVEELARDIEVSEASEAQRQKVIIYIAQFRPEKNHQLILQSFAEFLKTETEATKDVRLVLVGSVRDDIDSKRVYQLRLLVNELGIKGQVSFHLDATWEEILVWLQKAYVGVNGMWNEHFGIGCVEYQAAGVISVVHASGGPKLDINVDIDGEPTGFHASTSTEFAAGFEKALTVKDPLAFRLRAVKSAQRFTEQAFVDSWNKHLETLLAKLR</sequence>
<evidence type="ECO:0000256" key="6">
    <source>
        <dbReference type="ARBA" id="ARBA00022018"/>
    </source>
</evidence>
<feature type="compositionally biased region" description="Low complexity" evidence="18">
    <location>
        <begin position="1"/>
        <end position="12"/>
    </location>
</feature>
<evidence type="ECO:0000256" key="11">
    <source>
        <dbReference type="ARBA" id="ARBA00022989"/>
    </source>
</evidence>
<dbReference type="InterPro" id="IPR010989">
    <property type="entry name" value="SNARE"/>
</dbReference>
<dbReference type="EMBL" id="CVQH01000001">
    <property type="protein sequence ID" value="CRJ80588.1"/>
    <property type="molecule type" value="Genomic_DNA"/>
</dbReference>
<dbReference type="GO" id="GO:0004377">
    <property type="term" value="F:GDP-Man:Man(3)GlcNAc(2)-PP-Dol alpha-1,2-mannosyltransferase activity"/>
    <property type="evidence" value="ECO:0007669"/>
    <property type="project" value="UniProtKB-EC"/>
</dbReference>
<name>A0A0G4KCK9_VERLO</name>
<feature type="compositionally biased region" description="Low complexity" evidence="18">
    <location>
        <begin position="148"/>
        <end position="158"/>
    </location>
</feature>
<evidence type="ECO:0000256" key="12">
    <source>
        <dbReference type="ARBA" id="ARBA00023136"/>
    </source>
</evidence>
<dbReference type="PROSITE" id="PS00914">
    <property type="entry name" value="SYNTAXIN"/>
    <property type="match status" value="1"/>
</dbReference>
<evidence type="ECO:0000256" key="3">
    <source>
        <dbReference type="ARBA" id="ARBA00009063"/>
    </source>
</evidence>
<evidence type="ECO:0000256" key="9">
    <source>
        <dbReference type="ARBA" id="ARBA00022692"/>
    </source>
</evidence>
<comment type="pathway">
    <text evidence="2">Protein modification; protein glycosylation.</text>
</comment>
<dbReference type="InterPro" id="IPR006011">
    <property type="entry name" value="Syntaxin_N"/>
</dbReference>
<dbReference type="InterPro" id="IPR038013">
    <property type="entry name" value="ALG11"/>
</dbReference>
<gene>
    <name evidence="21" type="ORF">BN1708_000307</name>
</gene>
<dbReference type="Pfam" id="PF15924">
    <property type="entry name" value="ALG11_N"/>
    <property type="match status" value="1"/>
</dbReference>
<feature type="region of interest" description="Disordered" evidence="18">
    <location>
        <begin position="241"/>
        <end position="279"/>
    </location>
</feature>
<feature type="domain" description="T-SNARE coiled-coil homology" evidence="20">
    <location>
        <begin position="173"/>
        <end position="235"/>
    </location>
</feature>
<dbReference type="STRING" id="100787.A0A0G4KCK9"/>
<accession>A0A0G4KCK9</accession>
<keyword evidence="22" id="KW-1185">Reference proteome</keyword>
<protein>
    <recommendedName>
        <fullName evidence="6">GDP-Man:Man(3)GlcNAc(2)-PP-Dol alpha-1,2-mannosyltransferase</fullName>
        <ecNumber evidence="5">2.4.1.131</ecNumber>
    </recommendedName>
    <alternativeName>
        <fullName evidence="13">Asparagine-linked glycosylation protein 11</fullName>
    </alternativeName>
    <alternativeName>
        <fullName evidence="14">Glycolipid 2-alpha-mannosyltransferase</fullName>
    </alternativeName>
</protein>
<keyword evidence="8" id="KW-0808">Transferase</keyword>
<dbReference type="CDD" id="cd15840">
    <property type="entry name" value="SNARE_Qa"/>
    <property type="match status" value="1"/>
</dbReference>
<dbReference type="Pfam" id="PF14523">
    <property type="entry name" value="Syntaxin_2"/>
    <property type="match status" value="1"/>
</dbReference>
<evidence type="ECO:0000256" key="2">
    <source>
        <dbReference type="ARBA" id="ARBA00004922"/>
    </source>
</evidence>
<comment type="similarity">
    <text evidence="3 17">Belongs to the syntaxin family.</text>
</comment>
<dbReference type="FunFam" id="1.20.5.110:FF:000059">
    <property type="entry name" value="Related to syntaxin 12"/>
    <property type="match status" value="1"/>
</dbReference>
<dbReference type="InterPro" id="IPR031814">
    <property type="entry name" value="ALG11_N"/>
</dbReference>
<evidence type="ECO:0000259" key="20">
    <source>
        <dbReference type="PROSITE" id="PS50192"/>
    </source>
</evidence>
<dbReference type="Pfam" id="PF05739">
    <property type="entry name" value="SNARE"/>
    <property type="match status" value="1"/>
</dbReference>
<dbReference type="PANTHER" id="PTHR45919:SF1">
    <property type="entry name" value="GDP-MAN:MAN(3)GLCNAC(2)-PP-DOL ALPHA-1,2-MANNOSYLTRANSFERASE"/>
    <property type="match status" value="1"/>
</dbReference>
<evidence type="ECO:0000313" key="21">
    <source>
        <dbReference type="EMBL" id="CRJ80588.1"/>
    </source>
</evidence>
<feature type="region of interest" description="Disordered" evidence="18">
    <location>
        <begin position="1"/>
        <end position="24"/>
    </location>
</feature>
<dbReference type="Pfam" id="PF00534">
    <property type="entry name" value="Glycos_transf_1"/>
    <property type="match status" value="1"/>
</dbReference>
<dbReference type="AlphaFoldDB" id="A0A0G4KCK9"/>
<evidence type="ECO:0000256" key="13">
    <source>
        <dbReference type="ARBA" id="ARBA00032060"/>
    </source>
</evidence>
<evidence type="ECO:0000256" key="5">
    <source>
        <dbReference type="ARBA" id="ARBA00012645"/>
    </source>
</evidence>
<dbReference type="Gene3D" id="1.20.5.110">
    <property type="match status" value="1"/>
</dbReference>
<dbReference type="InterPro" id="IPR006012">
    <property type="entry name" value="Syntaxin/epimorphin_CS"/>
</dbReference>
<evidence type="ECO:0000256" key="17">
    <source>
        <dbReference type="RuleBase" id="RU003858"/>
    </source>
</evidence>
<dbReference type="GO" id="GO:0006886">
    <property type="term" value="P:intracellular protein transport"/>
    <property type="evidence" value="ECO:0007669"/>
    <property type="project" value="InterPro"/>
</dbReference>
<evidence type="ECO:0000313" key="22">
    <source>
        <dbReference type="Proteomes" id="UP000044602"/>
    </source>
</evidence>
<evidence type="ECO:0000256" key="15">
    <source>
        <dbReference type="ARBA" id="ARBA00045065"/>
    </source>
</evidence>
<comment type="similarity">
    <text evidence="4">Belongs to the glycosyltransferase group 1 family. Glycosyltransferase 4 subfamily.</text>
</comment>
<feature type="transmembrane region" description="Helical" evidence="19">
    <location>
        <begin position="285"/>
        <end position="307"/>
    </location>
</feature>
<dbReference type="InterPro" id="IPR001296">
    <property type="entry name" value="Glyco_trans_1"/>
</dbReference>
<keyword evidence="11 19" id="KW-1133">Transmembrane helix</keyword>
<comment type="function">
    <text evidence="16">GDP-Man:Man(3)GlcNAc(2)-PP-Dol alpha-1,2-mannosyltransferase that operates in the biosynthetic pathway of dolichol-linked oligosaccharides, the glycan precursors employed in protein asparagine (N)-glycosylation. The assembly of dolichol-linked oligosaccharides begins on the cytosolic side of the endoplasmic reticulum membrane and finishes in its lumen. The sequential addition of sugars to dolichol pyrophosphate produces dolichol-linked oligosaccharides containing fourteen sugars, including two GlcNAcs, nine mannoses and three glucoses. Once assembled, the oligosaccharide is transferred from the lipid to nascent proteins by oligosaccharyltransferases. Catalyzes, on the cytoplasmic face of the endoplasmic reticulum, the addition of the fourth and fifth mannose residues to the dolichol-linked oligosaccharide chain, to produce Man(5)GlcNAc(2)-PP-dolichol core oligosaccharide.</text>
</comment>
<dbReference type="GO" id="GO:0006487">
    <property type="term" value="P:protein N-linked glycosylation"/>
    <property type="evidence" value="ECO:0007669"/>
    <property type="project" value="TreeGrafter"/>
</dbReference>
<keyword evidence="12 19" id="KW-0472">Membrane</keyword>
<dbReference type="GO" id="GO:0016192">
    <property type="term" value="P:vesicle-mediated transport"/>
    <property type="evidence" value="ECO:0007669"/>
    <property type="project" value="InterPro"/>
</dbReference>
<dbReference type="Gene3D" id="3.40.50.2000">
    <property type="entry name" value="Glycogen Phosphorylase B"/>
    <property type="match status" value="1"/>
</dbReference>
<keyword evidence="10" id="KW-0256">Endoplasmic reticulum</keyword>
<evidence type="ECO:0000256" key="16">
    <source>
        <dbReference type="ARBA" id="ARBA00056799"/>
    </source>
</evidence>
<feature type="region of interest" description="Disordered" evidence="18">
    <location>
        <begin position="126"/>
        <end position="158"/>
    </location>
</feature>
<evidence type="ECO:0000256" key="4">
    <source>
        <dbReference type="ARBA" id="ARBA00009481"/>
    </source>
</evidence>
<comment type="catalytic activity">
    <reaction evidence="15">
        <text>an alpha-D-Man-(1-&gt;3)-[alpha-D-Man-(1-&gt;6)]-beta-D-Man-(1-&gt;4)-beta-D-GlcNAc-(1-&gt;4)-alpha-D-GlcNAc-diphospho-di-trans,poly-cis-dolichol + 2 GDP-alpha-D-mannose = an alpha-D-Man-(1-&gt;2)-alpha-D-Man-(1-&gt;2)-alpha-D-Man-(1-&gt;3)-[alpha-D-Man-(1-&gt;6)]-beta-D-Man-(1-&gt;4)-beta-D-GlcNAc-(1-&gt;4)-alpha-D-GlcNAc-diphospho-di-trans,poly-cis-dolichol + 2 GDP + 2 H(+)</text>
        <dbReference type="Rhea" id="RHEA:29523"/>
        <dbReference type="Rhea" id="RHEA-COMP:19515"/>
        <dbReference type="Rhea" id="RHEA-COMP:19516"/>
        <dbReference type="ChEBI" id="CHEBI:15378"/>
        <dbReference type="ChEBI" id="CHEBI:57527"/>
        <dbReference type="ChEBI" id="CHEBI:58189"/>
        <dbReference type="ChEBI" id="CHEBI:132511"/>
        <dbReference type="ChEBI" id="CHEBI:132515"/>
        <dbReference type="EC" id="2.4.1.131"/>
    </reaction>
    <physiologicalReaction direction="left-to-right" evidence="15">
        <dbReference type="Rhea" id="RHEA:29524"/>
    </physiologicalReaction>
</comment>
<comment type="subcellular location">
    <subcellularLocation>
        <location evidence="1">Endoplasmic reticulum membrane</location>
        <topology evidence="1">Single-pass membrane protein</topology>
    </subcellularLocation>
</comment>
<evidence type="ECO:0000256" key="14">
    <source>
        <dbReference type="ARBA" id="ARBA00032515"/>
    </source>
</evidence>
<dbReference type="SMART" id="SM00503">
    <property type="entry name" value="SynN"/>
    <property type="match status" value="1"/>
</dbReference>
<dbReference type="EC" id="2.4.1.131" evidence="5"/>
<keyword evidence="7" id="KW-0328">Glycosyltransferase</keyword>